<dbReference type="CDD" id="cd06170">
    <property type="entry name" value="LuxR_C_like"/>
    <property type="match status" value="1"/>
</dbReference>
<keyword evidence="7" id="KW-1185">Reference proteome</keyword>
<dbReference type="Pfam" id="PF00196">
    <property type="entry name" value="GerE"/>
    <property type="match status" value="1"/>
</dbReference>
<dbReference type="RefSeq" id="WP_091207946.1">
    <property type="nucleotide sequence ID" value="NZ_FOCL01000001.1"/>
</dbReference>
<evidence type="ECO:0000256" key="3">
    <source>
        <dbReference type="ARBA" id="ARBA00023163"/>
    </source>
</evidence>
<dbReference type="Gene3D" id="3.30.450.20">
    <property type="entry name" value="PAS domain"/>
    <property type="match status" value="1"/>
</dbReference>
<dbReference type="PANTHER" id="PTHR44688:SF16">
    <property type="entry name" value="DNA-BINDING TRANSCRIPTIONAL ACTIVATOR DEVR_DOSR"/>
    <property type="match status" value="1"/>
</dbReference>
<dbReference type="SUPFAM" id="SSF46894">
    <property type="entry name" value="C-terminal effector domain of the bipartite response regulators"/>
    <property type="match status" value="1"/>
</dbReference>
<evidence type="ECO:0000259" key="4">
    <source>
        <dbReference type="PROSITE" id="PS50043"/>
    </source>
</evidence>
<evidence type="ECO:0000313" key="6">
    <source>
        <dbReference type="EMBL" id="SEM79138.1"/>
    </source>
</evidence>
<accession>A0A1H8BAU8</accession>
<keyword evidence="2" id="KW-0238">DNA-binding</keyword>
<dbReference type="SMART" id="SM00086">
    <property type="entry name" value="PAC"/>
    <property type="match status" value="1"/>
</dbReference>
<dbReference type="PANTHER" id="PTHR44688">
    <property type="entry name" value="DNA-BINDING TRANSCRIPTIONAL ACTIVATOR DEVR_DOSR"/>
    <property type="match status" value="1"/>
</dbReference>
<dbReference type="OrthoDB" id="965844at2"/>
<feature type="domain" description="PAC" evidence="5">
    <location>
        <begin position="118"/>
        <end position="171"/>
    </location>
</feature>
<dbReference type="GO" id="GO:0006355">
    <property type="term" value="P:regulation of DNA-templated transcription"/>
    <property type="evidence" value="ECO:0007669"/>
    <property type="project" value="InterPro"/>
</dbReference>
<keyword evidence="3" id="KW-0804">Transcription</keyword>
<evidence type="ECO:0000256" key="1">
    <source>
        <dbReference type="ARBA" id="ARBA00023015"/>
    </source>
</evidence>
<dbReference type="InterPro" id="IPR000700">
    <property type="entry name" value="PAS-assoc_C"/>
</dbReference>
<evidence type="ECO:0000259" key="5">
    <source>
        <dbReference type="PROSITE" id="PS50113"/>
    </source>
</evidence>
<dbReference type="PROSITE" id="PS00622">
    <property type="entry name" value="HTH_LUXR_1"/>
    <property type="match status" value="1"/>
</dbReference>
<protein>
    <submittedName>
        <fullName evidence="6">PAS fold-containing protein</fullName>
    </submittedName>
</protein>
<reference evidence="7" key="1">
    <citation type="submission" date="2016-10" db="EMBL/GenBank/DDBJ databases">
        <authorList>
            <person name="Varghese N."/>
            <person name="Submissions S."/>
        </authorList>
    </citation>
    <scope>NUCLEOTIDE SEQUENCE [LARGE SCALE GENOMIC DNA]</scope>
    <source>
        <strain evidence="7">Gh-48</strain>
    </source>
</reference>
<dbReference type="GO" id="GO:0003677">
    <property type="term" value="F:DNA binding"/>
    <property type="evidence" value="ECO:0007669"/>
    <property type="project" value="UniProtKB-KW"/>
</dbReference>
<dbReference type="CDD" id="cd00130">
    <property type="entry name" value="PAS"/>
    <property type="match status" value="1"/>
</dbReference>
<dbReference type="Pfam" id="PF08447">
    <property type="entry name" value="PAS_3"/>
    <property type="match status" value="1"/>
</dbReference>
<dbReference type="STRING" id="551995.SAMN05192574_101825"/>
<dbReference type="SMART" id="SM00421">
    <property type="entry name" value="HTH_LUXR"/>
    <property type="match status" value="1"/>
</dbReference>
<keyword evidence="1" id="KW-0805">Transcription regulation</keyword>
<dbReference type="InterPro" id="IPR000014">
    <property type="entry name" value="PAS"/>
</dbReference>
<name>A0A1H8BAU8_9SPHI</name>
<evidence type="ECO:0000256" key="2">
    <source>
        <dbReference type="ARBA" id="ARBA00023125"/>
    </source>
</evidence>
<organism evidence="6 7">
    <name type="scientific">Mucilaginibacter gossypiicola</name>
    <dbReference type="NCBI Taxonomy" id="551995"/>
    <lineage>
        <taxon>Bacteria</taxon>
        <taxon>Pseudomonadati</taxon>
        <taxon>Bacteroidota</taxon>
        <taxon>Sphingobacteriia</taxon>
        <taxon>Sphingobacteriales</taxon>
        <taxon>Sphingobacteriaceae</taxon>
        <taxon>Mucilaginibacter</taxon>
    </lineage>
</organism>
<dbReference type="Gene3D" id="1.10.10.10">
    <property type="entry name" value="Winged helix-like DNA-binding domain superfamily/Winged helix DNA-binding domain"/>
    <property type="match status" value="1"/>
</dbReference>
<dbReference type="InterPro" id="IPR016032">
    <property type="entry name" value="Sig_transdc_resp-reg_C-effctor"/>
</dbReference>
<dbReference type="PROSITE" id="PS50043">
    <property type="entry name" value="HTH_LUXR_2"/>
    <property type="match status" value="1"/>
</dbReference>
<feature type="domain" description="HTH luxR-type" evidence="4">
    <location>
        <begin position="190"/>
        <end position="255"/>
    </location>
</feature>
<proteinExistence type="predicted"/>
<dbReference type="SUPFAM" id="SSF55785">
    <property type="entry name" value="PYP-like sensor domain (PAS domain)"/>
    <property type="match status" value="1"/>
</dbReference>
<dbReference type="InterPro" id="IPR001610">
    <property type="entry name" value="PAC"/>
</dbReference>
<sequence>MKLELFNNEAAKIWKRISDSEEKVSDLLQLEIELYKKLLIFFQIGESCYHIFNFQQVRFDFVSEEVTGVFGYSRYAFTPEQLLENIHPEDRGWFLNCQETAGQFLQGLSPDKQMKYKLRMDYRIKKQDGEYIRVMLQSVVIQNDDAGSVLRTLIVHTDITHLKKDGRPVMSYIGMDGEPSYLDVDVKNHFKEESHLLTKREKEILYLLAEGKASKEIAELLYISKNTVDSHRKSLLRKTGSAGTVELINKTIRDGLV</sequence>
<dbReference type="InterPro" id="IPR000792">
    <property type="entry name" value="Tscrpt_reg_LuxR_C"/>
</dbReference>
<evidence type="ECO:0000313" key="7">
    <source>
        <dbReference type="Proteomes" id="UP000198942"/>
    </source>
</evidence>
<dbReference type="InterPro" id="IPR036388">
    <property type="entry name" value="WH-like_DNA-bd_sf"/>
</dbReference>
<gene>
    <name evidence="6" type="ORF">SAMN05192574_101825</name>
</gene>
<dbReference type="InterPro" id="IPR035965">
    <property type="entry name" value="PAS-like_dom_sf"/>
</dbReference>
<dbReference type="PROSITE" id="PS50113">
    <property type="entry name" value="PAC"/>
    <property type="match status" value="1"/>
</dbReference>
<dbReference type="AlphaFoldDB" id="A0A1H8BAU8"/>
<dbReference type="EMBL" id="FOCL01000001">
    <property type="protein sequence ID" value="SEM79138.1"/>
    <property type="molecule type" value="Genomic_DNA"/>
</dbReference>
<dbReference type="InterPro" id="IPR013655">
    <property type="entry name" value="PAS_fold_3"/>
</dbReference>
<dbReference type="Proteomes" id="UP000198942">
    <property type="component" value="Unassembled WGS sequence"/>
</dbReference>
<dbReference type="PRINTS" id="PR00038">
    <property type="entry name" value="HTHLUXR"/>
</dbReference>